<sequence>MRAPKRVRAGAAVQVVVRLDATVEQCSLQVRSRDGAAGTTGADRVAFRFRLSRTVRPGRYTLPLRCTGMRTRRLPLTVIAGPGRRGTVRRLVTVGMFTTSIRWAEPPRLPGPARSFRAVYALAADQTETPGHAAAIVATIDAVNGWFGTQTIGNVQPRWMRGASGAPTVTVAKLPRPAAAYERRDGFARVREETRTSRRPAGPAVLGSAPATRAPDQSMYS</sequence>
<evidence type="ECO:0000313" key="3">
    <source>
        <dbReference type="Proteomes" id="UP001147700"/>
    </source>
</evidence>
<feature type="compositionally biased region" description="Basic and acidic residues" evidence="1">
    <location>
        <begin position="185"/>
        <end position="196"/>
    </location>
</feature>
<dbReference type="Proteomes" id="UP001147700">
    <property type="component" value="Unassembled WGS sequence"/>
</dbReference>
<comment type="caution">
    <text evidence="2">The sequence shown here is derived from an EMBL/GenBank/DDBJ whole genome shotgun (WGS) entry which is preliminary data.</text>
</comment>
<gene>
    <name evidence="2" type="ORF">OJ962_20535</name>
</gene>
<protein>
    <submittedName>
        <fullName evidence="2">Uncharacterized protein</fullName>
    </submittedName>
</protein>
<dbReference type="RefSeq" id="WP_202952584.1">
    <property type="nucleotide sequence ID" value="NZ_JAPCID010000031.1"/>
</dbReference>
<dbReference type="EMBL" id="JAPCID010000031">
    <property type="protein sequence ID" value="MDA0139902.1"/>
    <property type="molecule type" value="Genomic_DNA"/>
</dbReference>
<proteinExistence type="predicted"/>
<reference evidence="2" key="1">
    <citation type="submission" date="2022-10" db="EMBL/GenBank/DDBJ databases">
        <title>The WGS of Solirubrobacter sp. CPCC 204708.</title>
        <authorList>
            <person name="Jiang Z."/>
        </authorList>
    </citation>
    <scope>NUCLEOTIDE SEQUENCE</scope>
    <source>
        <strain evidence="2">CPCC 204708</strain>
    </source>
</reference>
<keyword evidence="3" id="KW-1185">Reference proteome</keyword>
<name>A0ABT4RMU8_9ACTN</name>
<accession>A0ABT4RMU8</accession>
<evidence type="ECO:0000313" key="2">
    <source>
        <dbReference type="EMBL" id="MDA0139902.1"/>
    </source>
</evidence>
<evidence type="ECO:0000256" key="1">
    <source>
        <dbReference type="SAM" id="MobiDB-lite"/>
    </source>
</evidence>
<feature type="region of interest" description="Disordered" evidence="1">
    <location>
        <begin position="185"/>
        <end position="221"/>
    </location>
</feature>
<organism evidence="2 3">
    <name type="scientific">Solirubrobacter deserti</name>
    <dbReference type="NCBI Taxonomy" id="2282478"/>
    <lineage>
        <taxon>Bacteria</taxon>
        <taxon>Bacillati</taxon>
        <taxon>Actinomycetota</taxon>
        <taxon>Thermoleophilia</taxon>
        <taxon>Solirubrobacterales</taxon>
        <taxon>Solirubrobacteraceae</taxon>
        <taxon>Solirubrobacter</taxon>
    </lineage>
</organism>